<keyword evidence="2" id="KW-1185">Reference proteome</keyword>
<dbReference type="Proteomes" id="UP000322553">
    <property type="component" value="Chromosome"/>
</dbReference>
<reference evidence="1 2" key="1">
    <citation type="submission" date="2019-08" db="EMBL/GenBank/DDBJ databases">
        <title>Complete genome sequence of Kushneria sp. YCWA18, a halophilic phosphate-solubilizing bacterium isolated from Daqiao saltern in China.</title>
        <authorList>
            <person name="Du G.-X."/>
            <person name="Qu L.-Y."/>
        </authorList>
    </citation>
    <scope>NUCLEOTIDE SEQUENCE [LARGE SCALE GENOMIC DNA]</scope>
    <source>
        <strain evidence="1 2">YCWA18</strain>
    </source>
</reference>
<dbReference type="InterPro" id="IPR029465">
    <property type="entry name" value="ATPgrasp_TupA"/>
</dbReference>
<dbReference type="Pfam" id="PF14305">
    <property type="entry name" value="ATPgrasp_TupA"/>
    <property type="match status" value="1"/>
</dbReference>
<dbReference type="OrthoDB" id="9791827at2"/>
<dbReference type="AlphaFoldDB" id="A0A1S1NW76"/>
<dbReference type="EMBL" id="CP043420">
    <property type="protein sequence ID" value="QEL09846.1"/>
    <property type="molecule type" value="Genomic_DNA"/>
</dbReference>
<sequence>MTEVTATYPHSRSQGRGRSRLFHALRHAVTSRLSDRQYVAMVYRREFGYWPNLKAPRTFNEKICRRRIDPDPIFTPLSDKVLARDYVRSIVGEQYLIPCHGVCKQLNNELYHALPEQFVMKANHGSGFNLLVRDKHDYPLHMLNALGAQWLANDFAASSRERHYRGIDPQLMFEKLLLDERGRAPKDYKFYCFRKPGEAPRVFIEVDHDRFEHLAFDYYTSDWQLVDIVEEQFTTGVPLPRPARLNEALNVALKLSEGFGFARVDLYLTEHRVYFGEITFTPTGGLKHFRSHEQDLAWGQLFEECRYQTPALVERDRQYAS</sequence>
<evidence type="ECO:0000313" key="2">
    <source>
        <dbReference type="Proteomes" id="UP000322553"/>
    </source>
</evidence>
<dbReference type="RefSeq" id="WP_070980753.1">
    <property type="nucleotide sequence ID" value="NZ_CP043420.1"/>
</dbReference>
<dbReference type="STRING" id="657387.BH688_14035"/>
<protein>
    <submittedName>
        <fullName evidence="1">Uncharacterized protein</fullName>
    </submittedName>
</protein>
<proteinExistence type="predicted"/>
<evidence type="ECO:0000313" key="1">
    <source>
        <dbReference type="EMBL" id="QEL09846.1"/>
    </source>
</evidence>
<gene>
    <name evidence="1" type="ORF">FY550_00995</name>
</gene>
<accession>A0A1S1NW76</accession>
<name>A0A1S1NW76_9GAMM</name>
<dbReference type="KEGG" id="kuy:FY550_00995"/>
<organism evidence="1 2">
    <name type="scientific">Kushneria phosphatilytica</name>
    <dbReference type="NCBI Taxonomy" id="657387"/>
    <lineage>
        <taxon>Bacteria</taxon>
        <taxon>Pseudomonadati</taxon>
        <taxon>Pseudomonadota</taxon>
        <taxon>Gammaproteobacteria</taxon>
        <taxon>Oceanospirillales</taxon>
        <taxon>Halomonadaceae</taxon>
        <taxon>Kushneria</taxon>
    </lineage>
</organism>